<evidence type="ECO:0000259" key="1">
    <source>
        <dbReference type="SMART" id="SM01235"/>
    </source>
</evidence>
<dbReference type="Pfam" id="PF14376">
    <property type="entry name" value="Haem_bd"/>
    <property type="match status" value="1"/>
</dbReference>
<protein>
    <submittedName>
        <fullName evidence="2">Heme-binding protein</fullName>
    </submittedName>
</protein>
<keyword evidence="3" id="KW-1185">Reference proteome</keyword>
<dbReference type="Proteomes" id="UP001497416">
    <property type="component" value="Unassembled WGS sequence"/>
</dbReference>
<sequence>MKLLKKIGWVALGLLLVIQFIPTEKNEGQLSSLDTFKNETKPSKEVEKILSKACYDCHSNVTNYPWYHSIAPINFWMNHHVEEGKEHFNLSEWNNYSLKRKEHKMEEFWEEVEEKHMPLDSYTWTHGDAKLSDEEITMVVSWAKTVQENYKAQIK</sequence>
<organism evidence="2 3">
    <name type="scientific">Tenacibaculum platacis</name>
    <dbReference type="NCBI Taxonomy" id="3137852"/>
    <lineage>
        <taxon>Bacteria</taxon>
        <taxon>Pseudomonadati</taxon>
        <taxon>Bacteroidota</taxon>
        <taxon>Flavobacteriia</taxon>
        <taxon>Flavobacteriales</taxon>
        <taxon>Flavobacteriaceae</taxon>
        <taxon>Tenacibaculum</taxon>
    </lineage>
</organism>
<reference evidence="2 3" key="1">
    <citation type="submission" date="2024-05" db="EMBL/GenBank/DDBJ databases">
        <authorList>
            <person name="Duchaud E."/>
        </authorList>
    </citation>
    <scope>NUCLEOTIDE SEQUENCE [LARGE SCALE GENOMIC DNA]</scope>
    <source>
        <strain evidence="2">Ena-SAMPLE-TAB-13-05-2024-13:56:06:370-140302</strain>
    </source>
</reference>
<name>A0ABM9NRL0_9FLAO</name>
<dbReference type="EMBL" id="CAXIXY010000003">
    <property type="protein sequence ID" value="CAL2076296.1"/>
    <property type="molecule type" value="Genomic_DNA"/>
</dbReference>
<accession>A0ABM9NRL0</accession>
<gene>
    <name evidence="2" type="ORF">T190607A01A_10335</name>
</gene>
<evidence type="ECO:0000313" key="2">
    <source>
        <dbReference type="EMBL" id="CAL2076296.1"/>
    </source>
</evidence>
<dbReference type="RefSeq" id="WP_348709877.1">
    <property type="nucleotide sequence ID" value="NZ_CAXIXY010000003.1"/>
</dbReference>
<evidence type="ECO:0000313" key="3">
    <source>
        <dbReference type="Proteomes" id="UP001497416"/>
    </source>
</evidence>
<dbReference type="InterPro" id="IPR025992">
    <property type="entry name" value="Haem-bd"/>
</dbReference>
<comment type="caution">
    <text evidence="2">The sequence shown here is derived from an EMBL/GenBank/DDBJ whole genome shotgun (WGS) entry which is preliminary data.</text>
</comment>
<dbReference type="SMART" id="SM01235">
    <property type="entry name" value="Haem_bd"/>
    <property type="match status" value="1"/>
</dbReference>
<proteinExistence type="predicted"/>
<feature type="domain" description="Haem-binding" evidence="1">
    <location>
        <begin position="12"/>
        <end position="147"/>
    </location>
</feature>